<feature type="compositionally biased region" description="Basic and acidic residues" evidence="1">
    <location>
        <begin position="87"/>
        <end position="100"/>
    </location>
</feature>
<feature type="compositionally biased region" description="Polar residues" evidence="1">
    <location>
        <begin position="51"/>
        <end position="75"/>
    </location>
</feature>
<name>A0A9Q3KE46_9BASI</name>
<feature type="compositionally biased region" description="Basic and acidic residues" evidence="1">
    <location>
        <begin position="1"/>
        <end position="21"/>
    </location>
</feature>
<reference evidence="2" key="1">
    <citation type="submission" date="2021-03" db="EMBL/GenBank/DDBJ databases">
        <title>Draft genome sequence of rust myrtle Austropuccinia psidii MF-1, a brazilian biotype.</title>
        <authorList>
            <person name="Quecine M.C."/>
            <person name="Pachon D.M.R."/>
            <person name="Bonatelli M.L."/>
            <person name="Correr F.H."/>
            <person name="Franceschini L.M."/>
            <person name="Leite T.F."/>
            <person name="Margarido G.R.A."/>
            <person name="Almeida C.A."/>
            <person name="Ferrarezi J.A."/>
            <person name="Labate C.A."/>
        </authorList>
    </citation>
    <scope>NUCLEOTIDE SEQUENCE</scope>
    <source>
        <strain evidence="2">MF-1</strain>
    </source>
</reference>
<proteinExistence type="predicted"/>
<organism evidence="2 3">
    <name type="scientific">Austropuccinia psidii MF-1</name>
    <dbReference type="NCBI Taxonomy" id="1389203"/>
    <lineage>
        <taxon>Eukaryota</taxon>
        <taxon>Fungi</taxon>
        <taxon>Dikarya</taxon>
        <taxon>Basidiomycota</taxon>
        <taxon>Pucciniomycotina</taxon>
        <taxon>Pucciniomycetes</taxon>
        <taxon>Pucciniales</taxon>
        <taxon>Sphaerophragmiaceae</taxon>
        <taxon>Austropuccinia</taxon>
    </lineage>
</organism>
<gene>
    <name evidence="2" type="ORF">O181_117300</name>
</gene>
<accession>A0A9Q3KE46</accession>
<protein>
    <submittedName>
        <fullName evidence="2">Uncharacterized protein</fullName>
    </submittedName>
</protein>
<dbReference type="EMBL" id="AVOT02100934">
    <property type="protein sequence ID" value="MBW0577585.1"/>
    <property type="molecule type" value="Genomic_DNA"/>
</dbReference>
<dbReference type="Proteomes" id="UP000765509">
    <property type="component" value="Unassembled WGS sequence"/>
</dbReference>
<keyword evidence="3" id="KW-1185">Reference proteome</keyword>
<feature type="region of interest" description="Disordered" evidence="1">
    <location>
        <begin position="1"/>
        <end position="100"/>
    </location>
</feature>
<evidence type="ECO:0000313" key="2">
    <source>
        <dbReference type="EMBL" id="MBW0577585.1"/>
    </source>
</evidence>
<comment type="caution">
    <text evidence="2">The sequence shown here is derived from an EMBL/GenBank/DDBJ whole genome shotgun (WGS) entry which is preliminary data.</text>
</comment>
<dbReference type="AlphaFoldDB" id="A0A9Q3KE46"/>
<evidence type="ECO:0000256" key="1">
    <source>
        <dbReference type="SAM" id="MobiDB-lite"/>
    </source>
</evidence>
<sequence length="117" mass="13368">MDATPKYREQFYRRGKPESKKIGQPSNPGHRIKVERAKSYSGSYSCGKRNPTITSHTPIRTPQNSGRFFQNSSFFTDPGGLQNKARGGREEQNPFNQRKQEKYSLMAVAKEVSKIKK</sequence>
<evidence type="ECO:0000313" key="3">
    <source>
        <dbReference type="Proteomes" id="UP000765509"/>
    </source>
</evidence>